<accession>A0ABP8S6B4</accession>
<comment type="caution">
    <text evidence="2">The sequence shown here is derived from an EMBL/GenBank/DDBJ whole genome shotgun (WGS) entry which is preliminary data.</text>
</comment>
<organism evidence="2 3">
    <name type="scientific">Micromonospora coerulea</name>
    <dbReference type="NCBI Taxonomy" id="47856"/>
    <lineage>
        <taxon>Bacteria</taxon>
        <taxon>Bacillati</taxon>
        <taxon>Actinomycetota</taxon>
        <taxon>Actinomycetes</taxon>
        <taxon>Micromonosporales</taxon>
        <taxon>Micromonosporaceae</taxon>
        <taxon>Micromonospora</taxon>
    </lineage>
</organism>
<evidence type="ECO:0000313" key="3">
    <source>
        <dbReference type="Proteomes" id="UP001500307"/>
    </source>
</evidence>
<evidence type="ECO:0000313" key="2">
    <source>
        <dbReference type="EMBL" id="GAA4562523.1"/>
    </source>
</evidence>
<protein>
    <recommendedName>
        <fullName evidence="4">GntR family transcriptional regulator</fullName>
    </recommendedName>
</protein>
<keyword evidence="3" id="KW-1185">Reference proteome</keyword>
<gene>
    <name evidence="2" type="ORF">GCM10023176_04170</name>
</gene>
<reference evidence="3" key="1">
    <citation type="journal article" date="2019" name="Int. J. Syst. Evol. Microbiol.">
        <title>The Global Catalogue of Microorganisms (GCM) 10K type strain sequencing project: providing services to taxonomists for standard genome sequencing and annotation.</title>
        <authorList>
            <consortium name="The Broad Institute Genomics Platform"/>
            <consortium name="The Broad Institute Genome Sequencing Center for Infectious Disease"/>
            <person name="Wu L."/>
            <person name="Ma J."/>
        </authorList>
    </citation>
    <scope>NUCLEOTIDE SEQUENCE [LARGE SCALE GENOMIC DNA]</scope>
    <source>
        <strain evidence="3">JCM 3175</strain>
    </source>
</reference>
<dbReference type="Proteomes" id="UP001500307">
    <property type="component" value="Unassembled WGS sequence"/>
</dbReference>
<evidence type="ECO:0000256" key="1">
    <source>
        <dbReference type="SAM" id="MobiDB-lite"/>
    </source>
</evidence>
<name>A0ABP8S6B4_9ACTN</name>
<feature type="region of interest" description="Disordered" evidence="1">
    <location>
        <begin position="1"/>
        <end position="63"/>
    </location>
</feature>
<proteinExistence type="predicted"/>
<sequence length="71" mass="7684">MTKSWSTSAALGVDLHLDPAPGERPPVRARTGTPDAIRTGRLAPHTRMPATRKPDAELGLSRGTVQVRFPR</sequence>
<evidence type="ECO:0008006" key="4">
    <source>
        <dbReference type="Google" id="ProtNLM"/>
    </source>
</evidence>
<dbReference type="RefSeq" id="WP_346115976.1">
    <property type="nucleotide sequence ID" value="NZ_BAABGU010000002.1"/>
</dbReference>
<dbReference type="EMBL" id="BAABGU010000002">
    <property type="protein sequence ID" value="GAA4562523.1"/>
    <property type="molecule type" value="Genomic_DNA"/>
</dbReference>